<evidence type="ECO:0000313" key="7">
    <source>
        <dbReference type="EMBL" id="NNU27978.1"/>
    </source>
</evidence>
<dbReference type="SUPFAM" id="SSF53041">
    <property type="entry name" value="Resolvase-like"/>
    <property type="match status" value="1"/>
</dbReference>
<evidence type="ECO:0000259" key="5">
    <source>
        <dbReference type="PROSITE" id="PS51736"/>
    </source>
</evidence>
<feature type="coiled-coil region" evidence="3">
    <location>
        <begin position="381"/>
        <end position="408"/>
    </location>
</feature>
<dbReference type="Pfam" id="PF00239">
    <property type="entry name" value="Resolvase"/>
    <property type="match status" value="1"/>
</dbReference>
<dbReference type="InterPro" id="IPR038109">
    <property type="entry name" value="DNA_bind_recomb_sf"/>
</dbReference>
<comment type="caution">
    <text evidence="7">The sequence shown here is derived from an EMBL/GenBank/DDBJ whole genome shotgun (WGS) entry which is preliminary data.</text>
</comment>
<feature type="domain" description="Recombinase" evidence="6">
    <location>
        <begin position="157"/>
        <end position="289"/>
    </location>
</feature>
<feature type="region of interest" description="Disordered" evidence="4">
    <location>
        <begin position="242"/>
        <end position="263"/>
    </location>
</feature>
<feature type="compositionally biased region" description="Basic and acidic residues" evidence="4">
    <location>
        <begin position="248"/>
        <end position="261"/>
    </location>
</feature>
<keyword evidence="8" id="KW-1185">Reference proteome</keyword>
<keyword evidence="1" id="KW-0238">DNA-binding</keyword>
<evidence type="ECO:0000256" key="3">
    <source>
        <dbReference type="SAM" id="Coils"/>
    </source>
</evidence>
<dbReference type="InterPro" id="IPR050639">
    <property type="entry name" value="SSR_resolvase"/>
</dbReference>
<dbReference type="Proteomes" id="UP000557204">
    <property type="component" value="Unassembled WGS sequence"/>
</dbReference>
<dbReference type="GO" id="GO:0000150">
    <property type="term" value="F:DNA strand exchange activity"/>
    <property type="evidence" value="ECO:0007669"/>
    <property type="project" value="InterPro"/>
</dbReference>
<sequence length="629" mass="68995">MRAAVYRRVSTADQVENTSLADQDRLCRDYAERQGWEVVEVYTDGGRSGTDRDRPAWRAMLQDASEGKFDAVVVAALDRFSRKVHDGVAEMDTLSELGVTVAVVKERMDLSTIEGRLTRNVLLSVAEAERDRIVQRTVAGQRAAARTPGRWPGGQPPFGWRLEGSKREARAVPDERERQIIEAVHLWFVRDGLSSGEVADRLNDLGLRSRKGGRWSYEVVRKTFSNPVLWDGRRVWGQADSARGGRHTRLDREGKPLHGEPVETLLDDPPLTREEFEAIQRQLGRRATGRPRSGVRSLELTARLYGACSKHYTGAWLAHQGRAVYRCTGRRHRGVGVERCSCPQVDADAVNEAVWQQVVSLLGDPERLRTLAAQWVQAEPDESGEYELDRLEKQVARLERARVNAARELLLAEDPAPLREALAQVEREHAELSERLGVLRVVQADAAARAQRLTDLAALATRAAQRLPNLPAERRAEVLALLDVKVTMSQIEGGVPRQLEVSGSVDPRLFGPGDGGGGGLGGGTQGDGDDGAGGLPHPADHGRLRRLPLPGHVADRSVTSTKGCTMTTNPPERTADRHLPEADDPERGDVPGWVLVTLMTAGLVVALWALAGPLLEDAFTQAIESVTGL</sequence>
<dbReference type="PANTHER" id="PTHR30461:SF2">
    <property type="entry name" value="SERINE RECOMBINASE PINE-RELATED"/>
    <property type="match status" value="1"/>
</dbReference>
<dbReference type="InterPro" id="IPR036162">
    <property type="entry name" value="Resolvase-like_N_sf"/>
</dbReference>
<reference evidence="7 8" key="1">
    <citation type="submission" date="2020-05" db="EMBL/GenBank/DDBJ databases">
        <title>Genome sequence of Isoptericola sp. JC619 isolated from Chilika lagoon, India.</title>
        <authorList>
            <person name="Kumar D."/>
            <person name="Appam K."/>
            <person name="Gandham S."/>
            <person name="Uppada J."/>
            <person name="Sasikala C."/>
            <person name="Venkata Ramana C."/>
        </authorList>
    </citation>
    <scope>NUCLEOTIDE SEQUENCE [LARGE SCALE GENOMIC DNA]</scope>
    <source>
        <strain evidence="7 8">JC619</strain>
    </source>
</reference>
<dbReference type="GO" id="GO:0003677">
    <property type="term" value="F:DNA binding"/>
    <property type="evidence" value="ECO:0007669"/>
    <property type="project" value="UniProtKB-KW"/>
</dbReference>
<keyword evidence="2" id="KW-0233">DNA recombination</keyword>
<dbReference type="Pfam" id="PF13408">
    <property type="entry name" value="Zn_ribbon_recom"/>
    <property type="match status" value="1"/>
</dbReference>
<dbReference type="InterPro" id="IPR006119">
    <property type="entry name" value="Resolv_N"/>
</dbReference>
<feature type="compositionally biased region" description="Gly residues" evidence="4">
    <location>
        <begin position="512"/>
        <end position="534"/>
    </location>
</feature>
<dbReference type="InterPro" id="IPR011109">
    <property type="entry name" value="DNA_bind_recombinase_dom"/>
</dbReference>
<dbReference type="PROSITE" id="PS51736">
    <property type="entry name" value="RECOMBINASES_3"/>
    <property type="match status" value="1"/>
</dbReference>
<evidence type="ECO:0000259" key="6">
    <source>
        <dbReference type="PROSITE" id="PS51737"/>
    </source>
</evidence>
<proteinExistence type="predicted"/>
<evidence type="ECO:0000256" key="1">
    <source>
        <dbReference type="ARBA" id="ARBA00023125"/>
    </source>
</evidence>
<gene>
    <name evidence="7" type="ORF">HLI28_10540</name>
</gene>
<dbReference type="Gene3D" id="3.90.1750.20">
    <property type="entry name" value="Putative Large Serine Recombinase, Chain B, Domain 2"/>
    <property type="match status" value="1"/>
</dbReference>
<evidence type="ECO:0000256" key="4">
    <source>
        <dbReference type="SAM" id="MobiDB-lite"/>
    </source>
</evidence>
<dbReference type="CDD" id="cd00338">
    <property type="entry name" value="Ser_Recombinase"/>
    <property type="match status" value="1"/>
</dbReference>
<feature type="region of interest" description="Disordered" evidence="4">
    <location>
        <begin position="499"/>
        <end position="585"/>
    </location>
</feature>
<feature type="domain" description="Resolvase/invertase-type recombinase catalytic" evidence="5">
    <location>
        <begin position="2"/>
        <end position="148"/>
    </location>
</feature>
<dbReference type="PANTHER" id="PTHR30461">
    <property type="entry name" value="DNA-INVERTASE FROM LAMBDOID PROPHAGE"/>
    <property type="match status" value="1"/>
</dbReference>
<dbReference type="SMART" id="SM00857">
    <property type="entry name" value="Resolvase"/>
    <property type="match status" value="1"/>
</dbReference>
<accession>A0A849K3U4</accession>
<feature type="region of interest" description="Disordered" evidence="4">
    <location>
        <begin position="139"/>
        <end position="158"/>
    </location>
</feature>
<evidence type="ECO:0000256" key="2">
    <source>
        <dbReference type="ARBA" id="ARBA00023172"/>
    </source>
</evidence>
<dbReference type="PROSITE" id="PS51737">
    <property type="entry name" value="RECOMBINASE_DNA_BIND"/>
    <property type="match status" value="1"/>
</dbReference>
<dbReference type="InterPro" id="IPR025827">
    <property type="entry name" value="Zn_ribbon_recom_dom"/>
</dbReference>
<dbReference type="AlphaFoldDB" id="A0A849K3U4"/>
<evidence type="ECO:0000313" key="8">
    <source>
        <dbReference type="Proteomes" id="UP000557204"/>
    </source>
</evidence>
<name>A0A849K3U4_9MICO</name>
<feature type="compositionally biased region" description="Basic and acidic residues" evidence="4">
    <location>
        <begin position="573"/>
        <end position="585"/>
    </location>
</feature>
<organism evidence="7 8">
    <name type="scientific">Isoptericola sediminis</name>
    <dbReference type="NCBI Taxonomy" id="2733572"/>
    <lineage>
        <taxon>Bacteria</taxon>
        <taxon>Bacillati</taxon>
        <taxon>Actinomycetota</taxon>
        <taxon>Actinomycetes</taxon>
        <taxon>Micrococcales</taxon>
        <taxon>Promicromonosporaceae</taxon>
        <taxon>Isoptericola</taxon>
    </lineage>
</organism>
<keyword evidence="3" id="KW-0175">Coiled coil</keyword>
<feature type="compositionally biased region" description="Polar residues" evidence="4">
    <location>
        <begin position="557"/>
        <end position="571"/>
    </location>
</feature>
<dbReference type="Gene3D" id="3.40.50.1390">
    <property type="entry name" value="Resolvase, N-terminal catalytic domain"/>
    <property type="match status" value="1"/>
</dbReference>
<protein>
    <submittedName>
        <fullName evidence="7">Recombinase family protein</fullName>
    </submittedName>
</protein>
<dbReference type="Pfam" id="PF07508">
    <property type="entry name" value="Recombinase"/>
    <property type="match status" value="1"/>
</dbReference>
<dbReference type="EMBL" id="JABFAJ010000019">
    <property type="protein sequence ID" value="NNU27978.1"/>
    <property type="molecule type" value="Genomic_DNA"/>
</dbReference>